<evidence type="ECO:0000256" key="6">
    <source>
        <dbReference type="SAM" id="MobiDB-lite"/>
    </source>
</evidence>
<evidence type="ECO:0000256" key="3">
    <source>
        <dbReference type="ARBA" id="ARBA00023015"/>
    </source>
</evidence>
<dbReference type="FunFam" id="3.40.50.300:FF:000006">
    <property type="entry name" value="DNA-binding transcriptional regulator NtrC"/>
    <property type="match status" value="1"/>
</dbReference>
<dbReference type="InterPro" id="IPR025944">
    <property type="entry name" value="Sigma_54_int_dom_CS"/>
</dbReference>
<keyword evidence="2" id="KW-0067">ATP-binding</keyword>
<sequence>MKQRLLDDVSTASPQRQGGDSQATAHLPALTLVSHPLASRVGERFVLESLARGKEVALSRNEPLFTRVGEVIGRPLADPFVSRRPLRFLPRPEGGVRLEGDAEGTQVMVGGVPGVSWDFRPEALAAGVTLELAGRVVLLLHRVAVDEERSADTLGMVGQSSALGRVRTRVRQVADLDVPVLIRGETGSGKELVARALHQRGPRRKGPFVSVNLGTLARELAAAELFGAQRGAYTGASQSREGFFRAAHGGTLFLDEVGEAPAEVQVALLRVLETGEVYPVGAHTPIATDVRLVAATDAPLEDLIEQGRFRAPLLHRLSGYSIQMPPLRERREDISLLFHHFARVELEGLGEAWRLEPTDPYAEPWLPAALASRLLRHDWPGNVRQLRNVARQLVISGRGQARLQVDAALEAELAPKPSGEEAPIHEPTPVARRKPSDVTEPELLEALRECSWDLKNTAEKLGITRASLYNLVDRSPHIRTVKDLGAEEITRCFQDCGGDLDAMVRKLEVSRRALQRRVRELGLEPPES</sequence>
<proteinExistence type="predicted"/>
<dbReference type="PANTHER" id="PTHR32071:SF57">
    <property type="entry name" value="C4-DICARBOXYLATE TRANSPORT TRANSCRIPTIONAL REGULATORY PROTEIN DCTD"/>
    <property type="match status" value="1"/>
</dbReference>
<protein>
    <submittedName>
        <fullName evidence="8">Sigma-54-dependent Fis family transcriptional regulator</fullName>
    </submittedName>
</protein>
<dbReference type="Pfam" id="PF00158">
    <property type="entry name" value="Sigma54_activat"/>
    <property type="match status" value="1"/>
</dbReference>
<name>A0A540WZR7_9BACT</name>
<dbReference type="SUPFAM" id="SSF52540">
    <property type="entry name" value="P-loop containing nucleoside triphosphate hydrolases"/>
    <property type="match status" value="1"/>
</dbReference>
<dbReference type="InterPro" id="IPR058031">
    <property type="entry name" value="AAA_lid_NorR"/>
</dbReference>
<keyword evidence="1" id="KW-0547">Nucleotide-binding</keyword>
<evidence type="ECO:0000256" key="1">
    <source>
        <dbReference type="ARBA" id="ARBA00022741"/>
    </source>
</evidence>
<evidence type="ECO:0000256" key="5">
    <source>
        <dbReference type="ARBA" id="ARBA00023163"/>
    </source>
</evidence>
<dbReference type="Gene3D" id="1.10.10.60">
    <property type="entry name" value="Homeodomain-like"/>
    <property type="match status" value="1"/>
</dbReference>
<keyword evidence="9" id="KW-1185">Reference proteome</keyword>
<dbReference type="InterPro" id="IPR025662">
    <property type="entry name" value="Sigma_54_int_dom_ATP-bd_1"/>
</dbReference>
<dbReference type="PROSITE" id="PS50045">
    <property type="entry name" value="SIGMA54_INTERACT_4"/>
    <property type="match status" value="1"/>
</dbReference>
<dbReference type="PANTHER" id="PTHR32071">
    <property type="entry name" value="TRANSCRIPTIONAL REGULATORY PROTEIN"/>
    <property type="match status" value="1"/>
</dbReference>
<evidence type="ECO:0000256" key="2">
    <source>
        <dbReference type="ARBA" id="ARBA00022840"/>
    </source>
</evidence>
<dbReference type="PROSITE" id="PS00676">
    <property type="entry name" value="SIGMA54_INTERACT_2"/>
    <property type="match status" value="1"/>
</dbReference>
<dbReference type="OrthoDB" id="9761705at2"/>
<evidence type="ECO:0000313" key="9">
    <source>
        <dbReference type="Proteomes" id="UP000315369"/>
    </source>
</evidence>
<dbReference type="SMART" id="SM00382">
    <property type="entry name" value="AAA"/>
    <property type="match status" value="1"/>
</dbReference>
<dbReference type="PROSITE" id="PS00688">
    <property type="entry name" value="SIGMA54_INTERACT_3"/>
    <property type="match status" value="1"/>
</dbReference>
<evidence type="ECO:0000259" key="7">
    <source>
        <dbReference type="PROSITE" id="PS50045"/>
    </source>
</evidence>
<comment type="caution">
    <text evidence="8">The sequence shown here is derived from an EMBL/GenBank/DDBJ whole genome shotgun (WGS) entry which is preliminary data.</text>
</comment>
<feature type="domain" description="Sigma-54 factor interaction" evidence="7">
    <location>
        <begin position="156"/>
        <end position="395"/>
    </location>
</feature>
<dbReference type="GO" id="GO:0006355">
    <property type="term" value="P:regulation of DNA-templated transcription"/>
    <property type="evidence" value="ECO:0007669"/>
    <property type="project" value="InterPro"/>
</dbReference>
<dbReference type="GO" id="GO:0005524">
    <property type="term" value="F:ATP binding"/>
    <property type="evidence" value="ECO:0007669"/>
    <property type="project" value="UniProtKB-KW"/>
</dbReference>
<dbReference type="GO" id="GO:0003677">
    <property type="term" value="F:DNA binding"/>
    <property type="evidence" value="ECO:0007669"/>
    <property type="project" value="UniProtKB-KW"/>
</dbReference>
<keyword evidence="3" id="KW-0805">Transcription regulation</keyword>
<dbReference type="Pfam" id="PF25601">
    <property type="entry name" value="AAA_lid_14"/>
    <property type="match status" value="1"/>
</dbReference>
<dbReference type="Proteomes" id="UP000315369">
    <property type="component" value="Unassembled WGS sequence"/>
</dbReference>
<gene>
    <name evidence="8" type="ORF">FJV41_18460</name>
</gene>
<organism evidence="8 9">
    <name type="scientific">Myxococcus llanfairpwllgwyngyllgogerychwyrndrobwllllantysiliogogogochensis</name>
    <dbReference type="NCBI Taxonomy" id="2590453"/>
    <lineage>
        <taxon>Bacteria</taxon>
        <taxon>Pseudomonadati</taxon>
        <taxon>Myxococcota</taxon>
        <taxon>Myxococcia</taxon>
        <taxon>Myxococcales</taxon>
        <taxon>Cystobacterineae</taxon>
        <taxon>Myxococcaceae</taxon>
        <taxon>Myxococcus</taxon>
    </lineage>
</organism>
<dbReference type="InterPro" id="IPR002078">
    <property type="entry name" value="Sigma_54_int"/>
</dbReference>
<keyword evidence="4" id="KW-0238">DNA-binding</keyword>
<dbReference type="RefSeq" id="WP_141643825.1">
    <property type="nucleotide sequence ID" value="NZ_VIFM01000067.1"/>
</dbReference>
<feature type="region of interest" description="Disordered" evidence="6">
    <location>
        <begin position="414"/>
        <end position="437"/>
    </location>
</feature>
<feature type="compositionally biased region" description="Polar residues" evidence="6">
    <location>
        <begin position="10"/>
        <end position="22"/>
    </location>
</feature>
<feature type="region of interest" description="Disordered" evidence="6">
    <location>
        <begin position="1"/>
        <end position="22"/>
    </location>
</feature>
<dbReference type="Gene3D" id="3.40.50.300">
    <property type="entry name" value="P-loop containing nucleotide triphosphate hydrolases"/>
    <property type="match status" value="1"/>
</dbReference>
<dbReference type="EMBL" id="VIFM01000067">
    <property type="protein sequence ID" value="TQF14499.1"/>
    <property type="molecule type" value="Genomic_DNA"/>
</dbReference>
<keyword evidence="5" id="KW-0804">Transcription</keyword>
<dbReference type="PROSITE" id="PS00675">
    <property type="entry name" value="SIGMA54_INTERACT_1"/>
    <property type="match status" value="1"/>
</dbReference>
<dbReference type="Gene3D" id="1.10.8.60">
    <property type="match status" value="1"/>
</dbReference>
<reference evidence="8 9" key="1">
    <citation type="submission" date="2019-06" db="EMBL/GenBank/DDBJ databases">
        <authorList>
            <person name="Livingstone P."/>
            <person name="Whitworth D."/>
        </authorList>
    </citation>
    <scope>NUCLEOTIDE SEQUENCE [LARGE SCALE GENOMIC DNA]</scope>
    <source>
        <strain evidence="8 9">AM401</strain>
    </source>
</reference>
<dbReference type="InterPro" id="IPR027417">
    <property type="entry name" value="P-loop_NTPase"/>
</dbReference>
<evidence type="ECO:0000313" key="8">
    <source>
        <dbReference type="EMBL" id="TQF14499.1"/>
    </source>
</evidence>
<dbReference type="InterPro" id="IPR003593">
    <property type="entry name" value="AAA+_ATPase"/>
</dbReference>
<dbReference type="AlphaFoldDB" id="A0A540WZR7"/>
<dbReference type="InterPro" id="IPR025943">
    <property type="entry name" value="Sigma_54_int_dom_ATP-bd_2"/>
</dbReference>
<accession>A0A540WZR7</accession>
<evidence type="ECO:0000256" key="4">
    <source>
        <dbReference type="ARBA" id="ARBA00023125"/>
    </source>
</evidence>
<dbReference type="CDD" id="cd00009">
    <property type="entry name" value="AAA"/>
    <property type="match status" value="1"/>
</dbReference>